<reference evidence="4" key="1">
    <citation type="submission" date="2017-04" db="EMBL/GenBank/DDBJ databases">
        <authorList>
            <person name="Varghese N."/>
            <person name="Submissions S."/>
        </authorList>
    </citation>
    <scope>NUCLEOTIDE SEQUENCE [LARGE SCALE GENOMIC DNA]</scope>
</reference>
<dbReference type="Pfam" id="PF04170">
    <property type="entry name" value="NlpE"/>
    <property type="match status" value="1"/>
</dbReference>
<dbReference type="Proteomes" id="UP000194450">
    <property type="component" value="Unassembled WGS sequence"/>
</dbReference>
<feature type="domain" description="DUF306" evidence="2">
    <location>
        <begin position="151"/>
        <end position="255"/>
    </location>
</feature>
<keyword evidence="1" id="KW-0732">Signal</keyword>
<evidence type="ECO:0000313" key="4">
    <source>
        <dbReference type="Proteomes" id="UP000194450"/>
    </source>
</evidence>
<protein>
    <submittedName>
        <fullName evidence="3">META domain-containing protein</fullName>
    </submittedName>
</protein>
<keyword evidence="4" id="KW-1185">Reference proteome</keyword>
<proteinExistence type="predicted"/>
<organism evidence="3 4">
    <name type="scientific">Pseudidiomarina planktonica</name>
    <dbReference type="NCBI Taxonomy" id="1323738"/>
    <lineage>
        <taxon>Bacteria</taxon>
        <taxon>Pseudomonadati</taxon>
        <taxon>Pseudomonadota</taxon>
        <taxon>Gammaproteobacteria</taxon>
        <taxon>Alteromonadales</taxon>
        <taxon>Idiomarinaceae</taxon>
        <taxon>Pseudidiomarina</taxon>
    </lineage>
</organism>
<dbReference type="Gene3D" id="2.40.128.640">
    <property type="match status" value="1"/>
</dbReference>
<dbReference type="OrthoDB" id="5348860at2"/>
<dbReference type="InterPro" id="IPR053147">
    <property type="entry name" value="Hsp_HslJ-like"/>
</dbReference>
<dbReference type="InterPro" id="IPR005184">
    <property type="entry name" value="DUF306_Meta_HslJ"/>
</dbReference>
<dbReference type="Pfam" id="PF03724">
    <property type="entry name" value="META"/>
    <property type="match status" value="1"/>
</dbReference>
<evidence type="ECO:0000313" key="3">
    <source>
        <dbReference type="EMBL" id="SMQ79863.1"/>
    </source>
</evidence>
<evidence type="ECO:0000256" key="1">
    <source>
        <dbReference type="SAM" id="SignalP"/>
    </source>
</evidence>
<dbReference type="Gene3D" id="2.40.128.270">
    <property type="match status" value="1"/>
</dbReference>
<dbReference type="AlphaFoldDB" id="A0A1Y6G010"/>
<dbReference type="RefSeq" id="WP_086434933.1">
    <property type="nucleotide sequence ID" value="NZ_FXWH01000002.1"/>
</dbReference>
<name>A0A1Y6G010_9GAMM</name>
<accession>A0A1Y6G010</accession>
<feature type="chain" id="PRO_5012509237" evidence="1">
    <location>
        <begin position="24"/>
        <end position="269"/>
    </location>
</feature>
<dbReference type="EMBL" id="FXWH01000002">
    <property type="protein sequence ID" value="SMQ79863.1"/>
    <property type="molecule type" value="Genomic_DNA"/>
</dbReference>
<dbReference type="PANTHER" id="PTHR35535">
    <property type="entry name" value="HEAT SHOCK PROTEIN HSLJ"/>
    <property type="match status" value="1"/>
</dbReference>
<evidence type="ECO:0000259" key="2">
    <source>
        <dbReference type="Pfam" id="PF03724"/>
    </source>
</evidence>
<dbReference type="InterPro" id="IPR007298">
    <property type="entry name" value="Cu-R_lipoprotein_NlpE"/>
</dbReference>
<dbReference type="PANTHER" id="PTHR35535:SF1">
    <property type="entry name" value="HEAT SHOCK PROTEIN HSLJ"/>
    <property type="match status" value="1"/>
</dbReference>
<feature type="signal peptide" evidence="1">
    <location>
        <begin position="1"/>
        <end position="23"/>
    </location>
</feature>
<gene>
    <name evidence="3" type="ORF">SAMN06297229_1790</name>
</gene>
<dbReference type="InterPro" id="IPR038670">
    <property type="entry name" value="HslJ-like_sf"/>
</dbReference>
<sequence>MYPYTLSRFILAVALLTALGACAGKPDGDNTSAPDMHNSRNALDWAGPYSGVLPCDDCAGIFTRLNLTPDNSYTLQSHYLGKTGTEFRSQGLFYWNDAGSHIILDNMNTEPAEYQVAEGSLLQVSATSKQQHALSKTMPAAQAKQLLTKPRYWQLKTLNGEAVEAEYKLAEPVVFGFTKHGIVSGFLGCNRFRSSYQLSDNNGIELALLATTKMACQTANPEQELADLVAQTDSYVLQANQLTLLSTVAGTLAVFEPVAVEESEGKEDE</sequence>